<dbReference type="Proteomes" id="UP001454036">
    <property type="component" value="Unassembled WGS sequence"/>
</dbReference>
<comment type="caution">
    <text evidence="1">The sequence shown here is derived from an EMBL/GenBank/DDBJ whole genome shotgun (WGS) entry which is preliminary data.</text>
</comment>
<keyword evidence="2" id="KW-1185">Reference proteome</keyword>
<dbReference type="AlphaFoldDB" id="A0AAV3NNE2"/>
<name>A0AAV3NNE2_LITER</name>
<organism evidence="1 2">
    <name type="scientific">Lithospermum erythrorhizon</name>
    <name type="common">Purple gromwell</name>
    <name type="synonym">Lithospermum officinale var. erythrorhizon</name>
    <dbReference type="NCBI Taxonomy" id="34254"/>
    <lineage>
        <taxon>Eukaryota</taxon>
        <taxon>Viridiplantae</taxon>
        <taxon>Streptophyta</taxon>
        <taxon>Embryophyta</taxon>
        <taxon>Tracheophyta</taxon>
        <taxon>Spermatophyta</taxon>
        <taxon>Magnoliopsida</taxon>
        <taxon>eudicotyledons</taxon>
        <taxon>Gunneridae</taxon>
        <taxon>Pentapetalae</taxon>
        <taxon>asterids</taxon>
        <taxon>lamiids</taxon>
        <taxon>Boraginales</taxon>
        <taxon>Boraginaceae</taxon>
        <taxon>Boraginoideae</taxon>
        <taxon>Lithospermeae</taxon>
        <taxon>Lithospermum</taxon>
    </lineage>
</organism>
<sequence>MKLTFITLEVVNGKQVVKYQSIDVMPDINRWKLATYGFVMGINPSVGAVESFAQKRFKRFVLKSWTPESKLERNGVEKIPVWIRIPFLSIQFWNEEMFSKIGSYIGVPLFADEATSELTRVSYARLYVKVAASRELPKEVPLVDENGVEFMQRIEYEWIPPCYNHCVLFGHEVKYCRFGGKLEAVGNEVTKGQKRREWRPRVNNVVVEEPVVVENDSIVDSITHQVALGKEVVVPVNNTSAVLDEEKV</sequence>
<evidence type="ECO:0008006" key="3">
    <source>
        <dbReference type="Google" id="ProtNLM"/>
    </source>
</evidence>
<dbReference type="EMBL" id="BAABME010000226">
    <property type="protein sequence ID" value="GAA0140872.1"/>
    <property type="molecule type" value="Genomic_DNA"/>
</dbReference>
<reference evidence="1 2" key="1">
    <citation type="submission" date="2024-01" db="EMBL/GenBank/DDBJ databases">
        <title>The complete chloroplast genome sequence of Lithospermum erythrorhizon: insights into the phylogenetic relationship among Boraginaceae species and the maternal lineages of purple gromwells.</title>
        <authorList>
            <person name="Okada T."/>
            <person name="Watanabe K."/>
        </authorList>
    </citation>
    <scope>NUCLEOTIDE SEQUENCE [LARGE SCALE GENOMIC DNA]</scope>
</reference>
<evidence type="ECO:0000313" key="2">
    <source>
        <dbReference type="Proteomes" id="UP001454036"/>
    </source>
</evidence>
<accession>A0AAV3NNE2</accession>
<evidence type="ECO:0000313" key="1">
    <source>
        <dbReference type="EMBL" id="GAA0140872.1"/>
    </source>
</evidence>
<protein>
    <recommendedName>
        <fullName evidence="3">DUF4283 domain-containing protein</fullName>
    </recommendedName>
</protein>
<dbReference type="PANTHER" id="PTHR33233:SF14">
    <property type="entry name" value="ENDONUCLEASE_EXONUCLEASE_PHOSPHATASE"/>
    <property type="match status" value="1"/>
</dbReference>
<dbReference type="PANTHER" id="PTHR33233">
    <property type="entry name" value="ENDONUCLEASE/EXONUCLEASE/PHOSPHATASE"/>
    <property type="match status" value="1"/>
</dbReference>
<gene>
    <name evidence="1" type="ORF">LIER_02142</name>
</gene>
<proteinExistence type="predicted"/>